<organism evidence="8 9">
    <name type="scientific">Brassicogethes aeneus</name>
    <name type="common">Rape pollen beetle</name>
    <name type="synonym">Meligethes aeneus</name>
    <dbReference type="NCBI Taxonomy" id="1431903"/>
    <lineage>
        <taxon>Eukaryota</taxon>
        <taxon>Metazoa</taxon>
        <taxon>Ecdysozoa</taxon>
        <taxon>Arthropoda</taxon>
        <taxon>Hexapoda</taxon>
        <taxon>Insecta</taxon>
        <taxon>Pterygota</taxon>
        <taxon>Neoptera</taxon>
        <taxon>Endopterygota</taxon>
        <taxon>Coleoptera</taxon>
        <taxon>Polyphaga</taxon>
        <taxon>Cucujiformia</taxon>
        <taxon>Nitidulidae</taxon>
        <taxon>Meligethinae</taxon>
        <taxon>Brassicogethes</taxon>
    </lineage>
</organism>
<reference evidence="8" key="1">
    <citation type="submission" date="2021-12" db="EMBL/GenBank/DDBJ databases">
        <authorList>
            <person name="King R."/>
        </authorList>
    </citation>
    <scope>NUCLEOTIDE SEQUENCE</scope>
</reference>
<dbReference type="InterPro" id="IPR048258">
    <property type="entry name" value="Cyclins_cyclin-box"/>
</dbReference>
<dbReference type="GO" id="GO:0000278">
    <property type="term" value="P:mitotic cell cycle"/>
    <property type="evidence" value="ECO:0007669"/>
    <property type="project" value="UniProtKB-ARBA"/>
</dbReference>
<feature type="domain" description="Cyclin-like" evidence="6">
    <location>
        <begin position="61"/>
        <end position="145"/>
    </location>
</feature>
<evidence type="ECO:0008006" key="10">
    <source>
        <dbReference type="Google" id="ProtNLM"/>
    </source>
</evidence>
<keyword evidence="1" id="KW-0132">Cell division</keyword>
<evidence type="ECO:0000256" key="5">
    <source>
        <dbReference type="SAM" id="MobiDB-lite"/>
    </source>
</evidence>
<dbReference type="PANTHER" id="PTHR10177">
    <property type="entry name" value="CYCLINS"/>
    <property type="match status" value="1"/>
</dbReference>
<dbReference type="SUPFAM" id="SSF47954">
    <property type="entry name" value="Cyclin-like"/>
    <property type="match status" value="2"/>
</dbReference>
<evidence type="ECO:0000256" key="3">
    <source>
        <dbReference type="ARBA" id="ARBA00023306"/>
    </source>
</evidence>
<dbReference type="InterPro" id="IPR004367">
    <property type="entry name" value="Cyclin_C-dom"/>
</dbReference>
<gene>
    <name evidence="8" type="ORF">MELIAE_LOCUS10412</name>
</gene>
<keyword evidence="2 4" id="KW-0195">Cyclin</keyword>
<comment type="similarity">
    <text evidence="4">Belongs to the cyclin family.</text>
</comment>
<dbReference type="SMART" id="SM01332">
    <property type="entry name" value="Cyclin_C"/>
    <property type="match status" value="1"/>
</dbReference>
<dbReference type="Proteomes" id="UP001154078">
    <property type="component" value="Chromosome 7"/>
</dbReference>
<dbReference type="SMART" id="SM00385">
    <property type="entry name" value="CYCLIN"/>
    <property type="match status" value="1"/>
</dbReference>
<dbReference type="GO" id="GO:0051301">
    <property type="term" value="P:cell division"/>
    <property type="evidence" value="ECO:0007669"/>
    <property type="project" value="UniProtKB-KW"/>
</dbReference>
<dbReference type="EMBL" id="OV121138">
    <property type="protein sequence ID" value="CAH0560692.1"/>
    <property type="molecule type" value="Genomic_DNA"/>
</dbReference>
<sequence>MDLSCKESHRVITATNDKVIFGDPRVVANMLRDEVLYVPKCDYFEQVQTDIQPFMRKVVTTWMVEVCEEQMCEDQVLPLAINLLDRFLCECNIKRQQFQLLGATCLLIASKMRSTNLLPIDLLCAYTDYSVTYEHIMSWEQLVLSKIHWNVASITAFDYVDHIIERSSWSQESSLIRRHAHTLVSVCYTEPSLIRAPPSLIAAACISSALRGLKLPSAQIALLDICTLVSLPPSRVELLVVLIDKEVQKVAPSPPQQPKLAGYESPQYGPDTPTRVEDIYF</sequence>
<dbReference type="Gene3D" id="1.10.472.10">
    <property type="entry name" value="Cyclin-like"/>
    <property type="match status" value="2"/>
</dbReference>
<proteinExistence type="inferred from homology"/>
<dbReference type="InterPro" id="IPR013763">
    <property type="entry name" value="Cyclin-like_dom"/>
</dbReference>
<feature type="region of interest" description="Disordered" evidence="5">
    <location>
        <begin position="252"/>
        <end position="273"/>
    </location>
</feature>
<dbReference type="InterPro" id="IPR039361">
    <property type="entry name" value="Cyclin"/>
</dbReference>
<evidence type="ECO:0000259" key="7">
    <source>
        <dbReference type="SMART" id="SM01332"/>
    </source>
</evidence>
<evidence type="ECO:0000313" key="9">
    <source>
        <dbReference type="Proteomes" id="UP001154078"/>
    </source>
</evidence>
<keyword evidence="3" id="KW-0131">Cell cycle</keyword>
<name>A0A9P0BDF8_BRAAE</name>
<dbReference type="FunFam" id="1.10.472.10:FF:000003">
    <property type="entry name" value="G1/S-specific cyclin-D2"/>
    <property type="match status" value="1"/>
</dbReference>
<dbReference type="Pfam" id="PF02984">
    <property type="entry name" value="Cyclin_C"/>
    <property type="match status" value="1"/>
</dbReference>
<dbReference type="AlphaFoldDB" id="A0A9P0BDF8"/>
<dbReference type="InterPro" id="IPR006671">
    <property type="entry name" value="Cyclin_N"/>
</dbReference>
<evidence type="ECO:0000259" key="6">
    <source>
        <dbReference type="SMART" id="SM00385"/>
    </source>
</evidence>
<evidence type="ECO:0000313" key="8">
    <source>
        <dbReference type="EMBL" id="CAH0560692.1"/>
    </source>
</evidence>
<protein>
    <recommendedName>
        <fullName evidence="10">G1/S-specific cyclin-D2</fullName>
    </recommendedName>
</protein>
<dbReference type="OrthoDB" id="306099at2759"/>
<dbReference type="CDD" id="cd20516">
    <property type="entry name" value="CYCLIN_CCND_rpt2"/>
    <property type="match status" value="1"/>
</dbReference>
<dbReference type="PROSITE" id="PS00292">
    <property type="entry name" value="CYCLINS"/>
    <property type="match status" value="1"/>
</dbReference>
<dbReference type="Pfam" id="PF00134">
    <property type="entry name" value="Cyclin_N"/>
    <property type="match status" value="1"/>
</dbReference>
<accession>A0A9P0BDF8</accession>
<feature type="domain" description="Cyclin C-terminal" evidence="7">
    <location>
        <begin position="154"/>
        <end position="275"/>
    </location>
</feature>
<evidence type="ECO:0000256" key="4">
    <source>
        <dbReference type="RuleBase" id="RU000383"/>
    </source>
</evidence>
<keyword evidence="9" id="KW-1185">Reference proteome</keyword>
<evidence type="ECO:0000256" key="2">
    <source>
        <dbReference type="ARBA" id="ARBA00023127"/>
    </source>
</evidence>
<dbReference type="InterPro" id="IPR036915">
    <property type="entry name" value="Cyclin-like_sf"/>
</dbReference>
<evidence type="ECO:0000256" key="1">
    <source>
        <dbReference type="ARBA" id="ARBA00022618"/>
    </source>
</evidence>